<evidence type="ECO:0000313" key="3">
    <source>
        <dbReference type="EMBL" id="KAK7871865.1"/>
    </source>
</evidence>
<dbReference type="GO" id="GO:0008083">
    <property type="term" value="F:growth factor activity"/>
    <property type="evidence" value="ECO:0007669"/>
    <property type="project" value="InterPro"/>
</dbReference>
<dbReference type="GO" id="GO:0005096">
    <property type="term" value="F:GTPase activator activity"/>
    <property type="evidence" value="ECO:0007669"/>
    <property type="project" value="InterPro"/>
</dbReference>
<dbReference type="PANTHER" id="PTHR31179:SF7">
    <property type="entry name" value="FYVE-TYPE DOMAIN-CONTAINING PROTEIN"/>
    <property type="match status" value="1"/>
</dbReference>
<gene>
    <name evidence="3" type="ORF">R5R35_006451</name>
</gene>
<feature type="domain" description="Rabaptin coiled-coil" evidence="2">
    <location>
        <begin position="14"/>
        <end position="159"/>
    </location>
</feature>
<organism evidence="3 4">
    <name type="scientific">Gryllus longicercus</name>
    <dbReference type="NCBI Taxonomy" id="2509291"/>
    <lineage>
        <taxon>Eukaryota</taxon>
        <taxon>Metazoa</taxon>
        <taxon>Ecdysozoa</taxon>
        <taxon>Arthropoda</taxon>
        <taxon>Hexapoda</taxon>
        <taxon>Insecta</taxon>
        <taxon>Pterygota</taxon>
        <taxon>Neoptera</taxon>
        <taxon>Polyneoptera</taxon>
        <taxon>Orthoptera</taxon>
        <taxon>Ensifera</taxon>
        <taxon>Gryllidea</taxon>
        <taxon>Grylloidea</taxon>
        <taxon>Gryllidae</taxon>
        <taxon>Gryllinae</taxon>
        <taxon>Gryllus</taxon>
    </lineage>
</organism>
<dbReference type="InterPro" id="IPR003914">
    <property type="entry name" value="Rabaptin"/>
</dbReference>
<feature type="region of interest" description="Disordered" evidence="1">
    <location>
        <begin position="140"/>
        <end position="162"/>
    </location>
</feature>
<dbReference type="InterPro" id="IPR018514">
    <property type="entry name" value="Rabaptin_CC"/>
</dbReference>
<evidence type="ECO:0000313" key="4">
    <source>
        <dbReference type="Proteomes" id="UP001378592"/>
    </source>
</evidence>
<evidence type="ECO:0000256" key="1">
    <source>
        <dbReference type="SAM" id="MobiDB-lite"/>
    </source>
</evidence>
<dbReference type="Proteomes" id="UP001378592">
    <property type="component" value="Unassembled WGS sequence"/>
</dbReference>
<name>A0AAN9W0U0_9ORTH</name>
<keyword evidence="4" id="KW-1185">Reference proteome</keyword>
<proteinExistence type="predicted"/>
<dbReference type="AlphaFoldDB" id="A0AAN9W0U0"/>
<feature type="compositionally biased region" description="Basic and acidic residues" evidence="1">
    <location>
        <begin position="140"/>
        <end position="149"/>
    </location>
</feature>
<dbReference type="GO" id="GO:0006897">
    <property type="term" value="P:endocytosis"/>
    <property type="evidence" value="ECO:0007669"/>
    <property type="project" value="InterPro"/>
</dbReference>
<comment type="caution">
    <text evidence="3">The sequence shown here is derived from an EMBL/GenBank/DDBJ whole genome shotgun (WGS) entry which is preliminary data.</text>
</comment>
<dbReference type="PANTHER" id="PTHR31179">
    <property type="entry name" value="RAB GTPASE-BINDING EFFECTOR PROTEIN"/>
    <property type="match status" value="1"/>
</dbReference>
<feature type="compositionally biased region" description="Polar residues" evidence="1">
    <location>
        <begin position="150"/>
        <end position="162"/>
    </location>
</feature>
<protein>
    <recommendedName>
        <fullName evidence="2">Rabaptin coiled-coil domain-containing protein</fullName>
    </recommendedName>
</protein>
<dbReference type="EMBL" id="JAZDUA010000033">
    <property type="protein sequence ID" value="KAK7871865.1"/>
    <property type="molecule type" value="Genomic_DNA"/>
</dbReference>
<accession>A0AAN9W0U0</accession>
<evidence type="ECO:0000259" key="2">
    <source>
        <dbReference type="Pfam" id="PF03528"/>
    </source>
</evidence>
<sequence>MDTATDGDNLCAENDLENKIKELMESIKSLESEKNHIREEFGIQRAKMKEMYLQKEEELKRESAEHKRLLDEVKKLNMELGEAKSQLLVAGLRMECEQEVERKCQEEIATLQQLVQETFEESHSSRSKFESEVKQLRHLNERLESENQDLRNQLLQGTSDKV</sequence>
<dbReference type="Pfam" id="PF03528">
    <property type="entry name" value="Rabaptin"/>
    <property type="match status" value="1"/>
</dbReference>
<reference evidence="3 4" key="1">
    <citation type="submission" date="2024-03" db="EMBL/GenBank/DDBJ databases">
        <title>The genome assembly and annotation of the cricket Gryllus longicercus Weissman &amp; Gray.</title>
        <authorList>
            <person name="Szrajer S."/>
            <person name="Gray D."/>
            <person name="Ylla G."/>
        </authorList>
    </citation>
    <scope>NUCLEOTIDE SEQUENCE [LARGE SCALE GENOMIC DNA]</scope>
    <source>
        <strain evidence="3">DAG 2021-001</strain>
        <tissue evidence="3">Whole body minus gut</tissue>
    </source>
</reference>